<comment type="caution">
    <text evidence="2">The sequence shown here is derived from an EMBL/GenBank/DDBJ whole genome shotgun (WGS) entry which is preliminary data.</text>
</comment>
<evidence type="ECO:0000256" key="1">
    <source>
        <dbReference type="SAM" id="MobiDB-lite"/>
    </source>
</evidence>
<dbReference type="EMBL" id="BART01022537">
    <property type="protein sequence ID" value="GAG97644.1"/>
    <property type="molecule type" value="Genomic_DNA"/>
</dbReference>
<accession>X1BP20</accession>
<dbReference type="AlphaFoldDB" id="X1BP20"/>
<reference evidence="2" key="1">
    <citation type="journal article" date="2014" name="Front. Microbiol.">
        <title>High frequency of phylogenetically diverse reductive dehalogenase-homologous genes in deep subseafloor sedimentary metagenomes.</title>
        <authorList>
            <person name="Kawai M."/>
            <person name="Futagami T."/>
            <person name="Toyoda A."/>
            <person name="Takaki Y."/>
            <person name="Nishi S."/>
            <person name="Hori S."/>
            <person name="Arai W."/>
            <person name="Tsubouchi T."/>
            <person name="Morono Y."/>
            <person name="Uchiyama I."/>
            <person name="Ito T."/>
            <person name="Fujiyama A."/>
            <person name="Inagaki F."/>
            <person name="Takami H."/>
        </authorList>
    </citation>
    <scope>NUCLEOTIDE SEQUENCE</scope>
    <source>
        <strain evidence="2">Expedition CK06-06</strain>
    </source>
</reference>
<organism evidence="2">
    <name type="scientific">marine sediment metagenome</name>
    <dbReference type="NCBI Taxonomy" id="412755"/>
    <lineage>
        <taxon>unclassified sequences</taxon>
        <taxon>metagenomes</taxon>
        <taxon>ecological metagenomes</taxon>
    </lineage>
</organism>
<protein>
    <submittedName>
        <fullName evidence="2">Uncharacterized protein</fullName>
    </submittedName>
</protein>
<sequence length="225" mass="25037">MRKNKLYFFIAILTIIFLFSFATLCNQCGTATEEEKLDVGEEEAAAEEEEAVVEEAAAEEEEEVPAEEEEEEEEAADEEKEAPTIKLETYEGPTPADGICYYRVKAIVTGKPAPTVEFSKDDSHGAWGSKKVQVNLNDPGEIYTLTATATNSEGSDTDSIELSWGCPEPEPEITEIDVPVVVSEGGYMCIQASIYSQLYMIHRIITIRVWGKTSRRAMFKSLVNW</sequence>
<feature type="region of interest" description="Disordered" evidence="1">
    <location>
        <begin position="36"/>
        <end position="89"/>
    </location>
</feature>
<proteinExistence type="predicted"/>
<gene>
    <name evidence="2" type="ORF">S01H4_41239</name>
</gene>
<name>X1BP20_9ZZZZ</name>
<evidence type="ECO:0000313" key="2">
    <source>
        <dbReference type="EMBL" id="GAG97644.1"/>
    </source>
</evidence>
<feature type="compositionally biased region" description="Acidic residues" evidence="1">
    <location>
        <begin position="40"/>
        <end position="80"/>
    </location>
</feature>